<dbReference type="GO" id="GO:0016779">
    <property type="term" value="F:nucleotidyltransferase activity"/>
    <property type="evidence" value="ECO:0007669"/>
    <property type="project" value="InterPro"/>
</dbReference>
<dbReference type="InterPro" id="IPR052548">
    <property type="entry name" value="Type_VII_TA_antitoxin"/>
</dbReference>
<dbReference type="EMBL" id="FR695866">
    <property type="protein sequence ID" value="CBX27430.1"/>
    <property type="molecule type" value="Genomic_DNA"/>
</dbReference>
<reference evidence="2" key="1">
    <citation type="journal article" date="2011" name="Environ. Microbiol.">
        <title>Genomic insights into the metabolic potential of the polycyclic aromatic hydrocarbon degrading sulfate-reducing Deltaproteobacterium N47.</title>
        <authorList>
            <person name="Bergmann F."/>
            <person name="Selesi D."/>
            <person name="Weinmaier T."/>
            <person name="Tischler P."/>
            <person name="Rattei T."/>
            <person name="Meckenstock R.U."/>
        </authorList>
    </citation>
    <scope>NUCLEOTIDE SEQUENCE</scope>
</reference>
<dbReference type="Pfam" id="PF01909">
    <property type="entry name" value="NTP_transf_2"/>
    <property type="match status" value="1"/>
</dbReference>
<gene>
    <name evidence="2" type="ORF">N47_H22520</name>
</gene>
<dbReference type="PANTHER" id="PTHR33933:SF1">
    <property type="entry name" value="PROTEIN ADENYLYLTRANSFERASE MNTA-RELATED"/>
    <property type="match status" value="1"/>
</dbReference>
<organism evidence="2">
    <name type="scientific">uncultured Desulfobacterium sp</name>
    <dbReference type="NCBI Taxonomy" id="201089"/>
    <lineage>
        <taxon>Bacteria</taxon>
        <taxon>Pseudomonadati</taxon>
        <taxon>Thermodesulfobacteriota</taxon>
        <taxon>Desulfobacteria</taxon>
        <taxon>Desulfobacterales</taxon>
        <taxon>Desulfobacteriaceae</taxon>
        <taxon>Desulfobacterium</taxon>
        <taxon>environmental samples</taxon>
    </lineage>
</organism>
<dbReference type="CDD" id="cd05403">
    <property type="entry name" value="NT_KNTase_like"/>
    <property type="match status" value="1"/>
</dbReference>
<name>E1YA36_9BACT</name>
<dbReference type="PANTHER" id="PTHR33933">
    <property type="entry name" value="NUCLEOTIDYLTRANSFERASE"/>
    <property type="match status" value="1"/>
</dbReference>
<evidence type="ECO:0000313" key="2">
    <source>
        <dbReference type="EMBL" id="CBX27430.1"/>
    </source>
</evidence>
<sequence length="119" mass="13819">MRKKQNKAIEEYAKFLKKMYGMAVLKAVVFGSCARGEDNKNSDVDILIIISDQYAELKDEIGMSSYEIALKNNVVFSPIVMDESTYKWYQINKDPFYKNIRKDGIEIWTKESKSLLKFA</sequence>
<dbReference type="SUPFAM" id="SSF81301">
    <property type="entry name" value="Nucleotidyltransferase"/>
    <property type="match status" value="1"/>
</dbReference>
<evidence type="ECO:0000259" key="1">
    <source>
        <dbReference type="Pfam" id="PF01909"/>
    </source>
</evidence>
<accession>E1YA36</accession>
<protein>
    <recommendedName>
        <fullName evidence="1">Polymerase nucleotidyl transferase domain-containing protein</fullName>
    </recommendedName>
</protein>
<dbReference type="InterPro" id="IPR043519">
    <property type="entry name" value="NT_sf"/>
</dbReference>
<dbReference type="InterPro" id="IPR002934">
    <property type="entry name" value="Polymerase_NTP_transf_dom"/>
</dbReference>
<feature type="domain" description="Polymerase nucleotidyl transferase" evidence="1">
    <location>
        <begin position="9"/>
        <end position="66"/>
    </location>
</feature>
<dbReference type="Gene3D" id="3.30.460.10">
    <property type="entry name" value="Beta Polymerase, domain 2"/>
    <property type="match status" value="1"/>
</dbReference>
<proteinExistence type="predicted"/>
<dbReference type="AlphaFoldDB" id="E1YA36"/>